<dbReference type="Proteomes" id="UP000790709">
    <property type="component" value="Unassembled WGS sequence"/>
</dbReference>
<keyword evidence="2" id="KW-1185">Reference proteome</keyword>
<gene>
    <name evidence="1" type="ORF">BV22DRAFT_1052879</name>
</gene>
<feature type="non-terminal residue" evidence="1">
    <location>
        <position position="178"/>
    </location>
</feature>
<evidence type="ECO:0000313" key="1">
    <source>
        <dbReference type="EMBL" id="KAH7916833.1"/>
    </source>
</evidence>
<accession>A0ACB8AVE4</accession>
<evidence type="ECO:0000313" key="2">
    <source>
        <dbReference type="Proteomes" id="UP000790709"/>
    </source>
</evidence>
<proteinExistence type="predicted"/>
<reference evidence="1" key="1">
    <citation type="journal article" date="2021" name="New Phytol.">
        <title>Evolutionary innovations through gain and loss of genes in the ectomycorrhizal Boletales.</title>
        <authorList>
            <person name="Wu G."/>
            <person name="Miyauchi S."/>
            <person name="Morin E."/>
            <person name="Kuo A."/>
            <person name="Drula E."/>
            <person name="Varga T."/>
            <person name="Kohler A."/>
            <person name="Feng B."/>
            <person name="Cao Y."/>
            <person name="Lipzen A."/>
            <person name="Daum C."/>
            <person name="Hundley H."/>
            <person name="Pangilinan J."/>
            <person name="Johnson J."/>
            <person name="Barry K."/>
            <person name="LaButti K."/>
            <person name="Ng V."/>
            <person name="Ahrendt S."/>
            <person name="Min B."/>
            <person name="Choi I.G."/>
            <person name="Park H."/>
            <person name="Plett J.M."/>
            <person name="Magnuson J."/>
            <person name="Spatafora J.W."/>
            <person name="Nagy L.G."/>
            <person name="Henrissat B."/>
            <person name="Grigoriev I.V."/>
            <person name="Yang Z.L."/>
            <person name="Xu J."/>
            <person name="Martin F.M."/>
        </authorList>
    </citation>
    <scope>NUCLEOTIDE SEQUENCE</scope>
    <source>
        <strain evidence="1">KUC20120723A-06</strain>
    </source>
</reference>
<sequence>MSLQDAARTLEKGVIGRTAFQRFSKDVLAKLCATFDLTPQRNSLRGTALKADYEKALFDFRERCGRQIKPPVKRPAPAGLSPMPQDRMSDDIPDDAGRVEEGVNNSPMEIDQVLSIQVEGGGDHVQANTEAIPTITFRVYNKAKDWMHIAEKVCALEANGDLNLGSIGQALGTDRICR</sequence>
<name>A0ACB8AVE4_9AGAM</name>
<protein>
    <submittedName>
        <fullName evidence="1">Uncharacterized protein</fullName>
    </submittedName>
</protein>
<comment type="caution">
    <text evidence="1">The sequence shown here is derived from an EMBL/GenBank/DDBJ whole genome shotgun (WGS) entry which is preliminary data.</text>
</comment>
<organism evidence="1 2">
    <name type="scientific">Leucogyrophana mollusca</name>
    <dbReference type="NCBI Taxonomy" id="85980"/>
    <lineage>
        <taxon>Eukaryota</taxon>
        <taxon>Fungi</taxon>
        <taxon>Dikarya</taxon>
        <taxon>Basidiomycota</taxon>
        <taxon>Agaricomycotina</taxon>
        <taxon>Agaricomycetes</taxon>
        <taxon>Agaricomycetidae</taxon>
        <taxon>Boletales</taxon>
        <taxon>Boletales incertae sedis</taxon>
        <taxon>Leucogyrophana</taxon>
    </lineage>
</organism>
<dbReference type="EMBL" id="MU267568">
    <property type="protein sequence ID" value="KAH7916833.1"/>
    <property type="molecule type" value="Genomic_DNA"/>
</dbReference>